<dbReference type="SUPFAM" id="SSF55486">
    <property type="entry name" value="Metalloproteases ('zincins'), catalytic domain"/>
    <property type="match status" value="1"/>
</dbReference>
<proteinExistence type="predicted"/>
<dbReference type="RefSeq" id="WP_323575856.1">
    <property type="nucleotide sequence ID" value="NZ_JAYGJQ010000001.1"/>
</dbReference>
<accession>A0ABU5VU91</accession>
<gene>
    <name evidence="2" type="ORF">SHI21_08190</name>
</gene>
<evidence type="ECO:0000313" key="3">
    <source>
        <dbReference type="Proteomes" id="UP001302274"/>
    </source>
</evidence>
<protein>
    <recommendedName>
        <fullName evidence="4">Peptidase M48 domain-containing protein</fullName>
    </recommendedName>
</protein>
<keyword evidence="1" id="KW-0732">Signal</keyword>
<evidence type="ECO:0000313" key="2">
    <source>
        <dbReference type="EMBL" id="MEA9356177.1"/>
    </source>
</evidence>
<dbReference type="Proteomes" id="UP001302274">
    <property type="component" value="Unassembled WGS sequence"/>
</dbReference>
<sequence>MKLLLKIIFLSNMLATTLYAGVCPKDAPYFCMTPEMAPKTQIKLADFYQIPSIIISLFNAPIILDAQWESPYFGAGMSNQKSMMILGGTTRVEGMTKDAYAAVICHELGHVLGGAPYQTIHGAEWASAEGQADFFAASVCLPRYFKNLGMSAHDISARVEKAGYEMLSSLAPFGSGTRDEVDSLQRFYELHEKVDNTLINNYPSLQCRYETFRSSLKRSDCWFRE</sequence>
<evidence type="ECO:0008006" key="4">
    <source>
        <dbReference type="Google" id="ProtNLM"/>
    </source>
</evidence>
<reference evidence="2 3" key="1">
    <citation type="submission" date="2023-11" db="EMBL/GenBank/DDBJ databases">
        <title>A Novel Polar Bacteriovorax (B. antarcticus) Isolated from the Biocrust in Antarctica.</title>
        <authorList>
            <person name="Mun W."/>
            <person name="Choi S.Y."/>
            <person name="Mitchell R.J."/>
        </authorList>
    </citation>
    <scope>NUCLEOTIDE SEQUENCE [LARGE SCALE GENOMIC DNA]</scope>
    <source>
        <strain evidence="2 3">PP10</strain>
    </source>
</reference>
<name>A0ABU5VU91_9BACT</name>
<evidence type="ECO:0000256" key="1">
    <source>
        <dbReference type="SAM" id="SignalP"/>
    </source>
</evidence>
<comment type="caution">
    <text evidence="2">The sequence shown here is derived from an EMBL/GenBank/DDBJ whole genome shotgun (WGS) entry which is preliminary data.</text>
</comment>
<organism evidence="2 3">
    <name type="scientific">Bacteriovorax antarcticus</name>
    <dbReference type="NCBI Taxonomy" id="3088717"/>
    <lineage>
        <taxon>Bacteria</taxon>
        <taxon>Pseudomonadati</taxon>
        <taxon>Bdellovibrionota</taxon>
        <taxon>Bacteriovoracia</taxon>
        <taxon>Bacteriovoracales</taxon>
        <taxon>Bacteriovoracaceae</taxon>
        <taxon>Bacteriovorax</taxon>
    </lineage>
</organism>
<feature type="chain" id="PRO_5046158709" description="Peptidase M48 domain-containing protein" evidence="1">
    <location>
        <begin position="21"/>
        <end position="225"/>
    </location>
</feature>
<dbReference type="EMBL" id="JAYGJQ010000001">
    <property type="protein sequence ID" value="MEA9356177.1"/>
    <property type="molecule type" value="Genomic_DNA"/>
</dbReference>
<feature type="signal peptide" evidence="1">
    <location>
        <begin position="1"/>
        <end position="20"/>
    </location>
</feature>
<keyword evidence="3" id="KW-1185">Reference proteome</keyword>